<evidence type="ECO:0000256" key="17">
    <source>
        <dbReference type="ARBA" id="ARBA00023170"/>
    </source>
</evidence>
<evidence type="ECO:0000256" key="20">
    <source>
        <dbReference type="ARBA" id="ARBA00048679"/>
    </source>
</evidence>
<keyword evidence="4" id="KW-1003">Cell membrane</keyword>
<keyword evidence="6" id="KW-0597">Phosphoprotein</keyword>
<dbReference type="PROSITE" id="PS50011">
    <property type="entry name" value="PROTEIN_KINASE_DOM"/>
    <property type="match status" value="1"/>
</dbReference>
<dbReference type="Pfam" id="PF07714">
    <property type="entry name" value="PK_Tyr_Ser-Thr"/>
    <property type="match status" value="1"/>
</dbReference>
<dbReference type="FunFam" id="3.80.10.10:FF:000095">
    <property type="entry name" value="LRR receptor-like serine/threonine-protein kinase GSO1"/>
    <property type="match status" value="2"/>
</dbReference>
<evidence type="ECO:0000256" key="3">
    <source>
        <dbReference type="ARBA" id="ARBA00012513"/>
    </source>
</evidence>
<keyword evidence="24" id="KW-1185">Reference proteome</keyword>
<proteinExistence type="predicted"/>
<accession>A0ABD1WV56</accession>
<evidence type="ECO:0000256" key="15">
    <source>
        <dbReference type="ARBA" id="ARBA00022989"/>
    </source>
</evidence>
<dbReference type="EMBL" id="JBFOLJ010000002">
    <property type="protein sequence ID" value="KAL2553476.1"/>
    <property type="molecule type" value="Genomic_DNA"/>
</dbReference>
<evidence type="ECO:0000256" key="16">
    <source>
        <dbReference type="ARBA" id="ARBA00023136"/>
    </source>
</evidence>
<dbReference type="AlphaFoldDB" id="A0ABD1WV56"/>
<evidence type="ECO:0000256" key="6">
    <source>
        <dbReference type="ARBA" id="ARBA00022553"/>
    </source>
</evidence>
<dbReference type="InterPro" id="IPR001245">
    <property type="entry name" value="Ser-Thr/Tyr_kinase_cat_dom"/>
</dbReference>
<keyword evidence="9" id="KW-0812">Transmembrane</keyword>
<evidence type="ECO:0000256" key="2">
    <source>
        <dbReference type="ARBA" id="ARBA00004479"/>
    </source>
</evidence>
<feature type="chain" id="PRO_5044813590" description="non-specific serine/threonine protein kinase" evidence="21">
    <location>
        <begin position="35"/>
        <end position="754"/>
    </location>
</feature>
<evidence type="ECO:0000256" key="9">
    <source>
        <dbReference type="ARBA" id="ARBA00022692"/>
    </source>
</evidence>
<keyword evidence="15" id="KW-1133">Transmembrane helix</keyword>
<keyword evidence="14" id="KW-0067">ATP-binding</keyword>
<dbReference type="Pfam" id="PF13855">
    <property type="entry name" value="LRR_8"/>
    <property type="match status" value="1"/>
</dbReference>
<keyword evidence="7" id="KW-0433">Leucine-rich repeat</keyword>
<dbReference type="InterPro" id="IPR013210">
    <property type="entry name" value="LRR_N_plant-typ"/>
</dbReference>
<dbReference type="Pfam" id="PF08263">
    <property type="entry name" value="LRRNT_2"/>
    <property type="match status" value="1"/>
</dbReference>
<keyword evidence="18" id="KW-0325">Glycoprotein</keyword>
<evidence type="ECO:0000256" key="12">
    <source>
        <dbReference type="ARBA" id="ARBA00022741"/>
    </source>
</evidence>
<keyword evidence="12" id="KW-0547">Nucleotide-binding</keyword>
<evidence type="ECO:0000256" key="8">
    <source>
        <dbReference type="ARBA" id="ARBA00022679"/>
    </source>
</evidence>
<feature type="signal peptide" evidence="21">
    <location>
        <begin position="1"/>
        <end position="34"/>
    </location>
</feature>
<dbReference type="GO" id="GO:0005524">
    <property type="term" value="F:ATP binding"/>
    <property type="evidence" value="ECO:0007669"/>
    <property type="project" value="UniProtKB-KW"/>
</dbReference>
<dbReference type="FunFam" id="1.10.510.10:FF:000358">
    <property type="entry name" value="Putative leucine-rich repeat receptor-like serine/threonine-protein kinase"/>
    <property type="match status" value="1"/>
</dbReference>
<dbReference type="EC" id="2.7.11.1" evidence="3"/>
<keyword evidence="8" id="KW-0808">Transferase</keyword>
<keyword evidence="16" id="KW-0472">Membrane</keyword>
<dbReference type="Pfam" id="PF00560">
    <property type="entry name" value="LRR_1"/>
    <property type="match status" value="1"/>
</dbReference>
<feature type="domain" description="Protein kinase" evidence="22">
    <location>
        <begin position="448"/>
        <end position="744"/>
    </location>
</feature>
<dbReference type="InterPro" id="IPR011009">
    <property type="entry name" value="Kinase-like_dom_sf"/>
</dbReference>
<sequence>MEAYITSFRPPFSTSMFVVILVLLNLLFLQHIDAASVLENETDKLALLALKSQITNDPEGILASWNSSSHFCRLMGVIFCRKHQRVTSLDLRGKKLAGIIAPSIGNLSFLYDFDLSDNFLLGGIPSEFGSLRRVQNLNMSFNFLEGEVPANLSRCLNLVSLSLRQNVLIGIIPPEIGSLSKLVRLNLRRNNITGTIPGSIGNLTSLQRFDVSYNKLKGGIPNTISQFVNLNTFVVSVNNLSGEFPSQLYNLTSLEIIILTYNKFNGNIRTSFGLDLPNLKIFYIGYNFFTGQIPDSLFNASALEGIDVIQNNFTGKVPLSFGTFGNNFVDGIPDSIGMLSELVTAYFHDNQLTGEISSSFGNMSQLESLFMFNHHFTGTIPASLATFKQLLFLYVDKNKLRGNIQPLMEITSLLSFDLASNTFTGFLPSFENLSRLLDFRVSHNKFSGEIPRSIGKCLALENIWMQNNSFQGSIPYLKDLTALKQFDLSSYNLSGEIPRYLANISSLFALNLSFNNLEGELPLEGVFANLGAVDIIGNSKVCGGILDLNLPQCRVQEPQKAQNFSQLGEVATFRRNNVCLNILQRLNIVIDVASALFYLHHQCQTPVVHSDLNPQNVLLDDDLTPYVGDFGLARLLPMEAISQEFSSLGIKGTIGYAAPEYGMGSQESIQGDVYSFGILLLEIFTGRRPTDGLFQENMNLHLFVKMGLPEQLVEILDKSSLREENQRVEEAGPSTLRSEQTACLISILNLLKLD</sequence>
<evidence type="ECO:0000256" key="5">
    <source>
        <dbReference type="ARBA" id="ARBA00022527"/>
    </source>
</evidence>
<comment type="subcellular location">
    <subcellularLocation>
        <location evidence="1">Cell membrane</location>
        <topology evidence="1">Single-pass membrane protein</topology>
    </subcellularLocation>
    <subcellularLocation>
        <location evidence="2">Membrane</location>
        <topology evidence="2">Single-pass type I membrane protein</topology>
    </subcellularLocation>
</comment>
<dbReference type="GO" id="GO:0005886">
    <property type="term" value="C:plasma membrane"/>
    <property type="evidence" value="ECO:0007669"/>
    <property type="project" value="UniProtKB-SubCell"/>
</dbReference>
<evidence type="ECO:0000256" key="7">
    <source>
        <dbReference type="ARBA" id="ARBA00022614"/>
    </source>
</evidence>
<dbReference type="Proteomes" id="UP001604277">
    <property type="component" value="Unassembled WGS sequence"/>
</dbReference>
<dbReference type="SUPFAM" id="SSF52058">
    <property type="entry name" value="L domain-like"/>
    <property type="match status" value="2"/>
</dbReference>
<evidence type="ECO:0000256" key="1">
    <source>
        <dbReference type="ARBA" id="ARBA00004162"/>
    </source>
</evidence>
<dbReference type="GO" id="GO:0004674">
    <property type="term" value="F:protein serine/threonine kinase activity"/>
    <property type="evidence" value="ECO:0007669"/>
    <property type="project" value="UniProtKB-KW"/>
</dbReference>
<reference evidence="24" key="1">
    <citation type="submission" date="2024-07" db="EMBL/GenBank/DDBJ databases">
        <title>Two chromosome-level genome assemblies of Korean endemic species Abeliophyllum distichum and Forsythia ovata (Oleaceae).</title>
        <authorList>
            <person name="Jang H."/>
        </authorList>
    </citation>
    <scope>NUCLEOTIDE SEQUENCE [LARGE SCALE GENOMIC DNA]</scope>
</reference>
<comment type="caution">
    <text evidence="23">The sequence shown here is derived from an EMBL/GenBank/DDBJ whole genome shotgun (WGS) entry which is preliminary data.</text>
</comment>
<keyword evidence="13" id="KW-0418">Kinase</keyword>
<dbReference type="InterPro" id="IPR032675">
    <property type="entry name" value="LRR_dom_sf"/>
</dbReference>
<comment type="catalytic activity">
    <reaction evidence="19">
        <text>L-threonyl-[protein] + ATP = O-phospho-L-threonyl-[protein] + ADP + H(+)</text>
        <dbReference type="Rhea" id="RHEA:46608"/>
        <dbReference type="Rhea" id="RHEA-COMP:11060"/>
        <dbReference type="Rhea" id="RHEA-COMP:11605"/>
        <dbReference type="ChEBI" id="CHEBI:15378"/>
        <dbReference type="ChEBI" id="CHEBI:30013"/>
        <dbReference type="ChEBI" id="CHEBI:30616"/>
        <dbReference type="ChEBI" id="CHEBI:61977"/>
        <dbReference type="ChEBI" id="CHEBI:456216"/>
        <dbReference type="EC" id="2.7.11.1"/>
    </reaction>
</comment>
<evidence type="ECO:0000256" key="19">
    <source>
        <dbReference type="ARBA" id="ARBA00047899"/>
    </source>
</evidence>
<comment type="catalytic activity">
    <reaction evidence="20">
        <text>L-seryl-[protein] + ATP = O-phospho-L-seryl-[protein] + ADP + H(+)</text>
        <dbReference type="Rhea" id="RHEA:17989"/>
        <dbReference type="Rhea" id="RHEA-COMP:9863"/>
        <dbReference type="Rhea" id="RHEA-COMP:11604"/>
        <dbReference type="ChEBI" id="CHEBI:15378"/>
        <dbReference type="ChEBI" id="CHEBI:29999"/>
        <dbReference type="ChEBI" id="CHEBI:30616"/>
        <dbReference type="ChEBI" id="CHEBI:83421"/>
        <dbReference type="ChEBI" id="CHEBI:456216"/>
        <dbReference type="EC" id="2.7.11.1"/>
    </reaction>
</comment>
<protein>
    <recommendedName>
        <fullName evidence="3">non-specific serine/threonine protein kinase</fullName>
        <ecNumber evidence="3">2.7.11.1</ecNumber>
    </recommendedName>
</protein>
<dbReference type="SUPFAM" id="SSF56112">
    <property type="entry name" value="Protein kinase-like (PK-like)"/>
    <property type="match status" value="1"/>
</dbReference>
<dbReference type="InterPro" id="IPR001611">
    <property type="entry name" value="Leu-rich_rpt"/>
</dbReference>
<evidence type="ECO:0000256" key="21">
    <source>
        <dbReference type="SAM" id="SignalP"/>
    </source>
</evidence>
<evidence type="ECO:0000313" key="23">
    <source>
        <dbReference type="EMBL" id="KAL2553476.1"/>
    </source>
</evidence>
<evidence type="ECO:0000256" key="18">
    <source>
        <dbReference type="ARBA" id="ARBA00023180"/>
    </source>
</evidence>
<evidence type="ECO:0000256" key="10">
    <source>
        <dbReference type="ARBA" id="ARBA00022729"/>
    </source>
</evidence>
<evidence type="ECO:0000256" key="14">
    <source>
        <dbReference type="ARBA" id="ARBA00022840"/>
    </source>
</evidence>
<evidence type="ECO:0000259" key="22">
    <source>
        <dbReference type="PROSITE" id="PS50011"/>
    </source>
</evidence>
<dbReference type="PANTHER" id="PTHR48053:SF37">
    <property type="entry name" value="LEUCINE-RICH REPEAT PROTEIN KINASE FAMILY PROTEIN"/>
    <property type="match status" value="1"/>
</dbReference>
<dbReference type="InterPro" id="IPR051716">
    <property type="entry name" value="Plant_RL_S/T_kinase"/>
</dbReference>
<name>A0ABD1WV56_9LAMI</name>
<keyword evidence="5" id="KW-0723">Serine/threonine-protein kinase</keyword>
<evidence type="ECO:0000256" key="13">
    <source>
        <dbReference type="ARBA" id="ARBA00022777"/>
    </source>
</evidence>
<keyword evidence="11" id="KW-0677">Repeat</keyword>
<dbReference type="Gene3D" id="1.10.510.10">
    <property type="entry name" value="Transferase(Phosphotransferase) domain 1"/>
    <property type="match status" value="1"/>
</dbReference>
<dbReference type="InterPro" id="IPR000719">
    <property type="entry name" value="Prot_kinase_dom"/>
</dbReference>
<evidence type="ECO:0000313" key="24">
    <source>
        <dbReference type="Proteomes" id="UP001604277"/>
    </source>
</evidence>
<evidence type="ECO:0000256" key="11">
    <source>
        <dbReference type="ARBA" id="ARBA00022737"/>
    </source>
</evidence>
<dbReference type="PANTHER" id="PTHR48053">
    <property type="entry name" value="LEUCINE RICH REPEAT FAMILY PROTEIN, EXPRESSED"/>
    <property type="match status" value="1"/>
</dbReference>
<dbReference type="Gene3D" id="3.80.10.10">
    <property type="entry name" value="Ribonuclease Inhibitor"/>
    <property type="match status" value="3"/>
</dbReference>
<keyword evidence="10 21" id="KW-0732">Signal</keyword>
<organism evidence="23 24">
    <name type="scientific">Forsythia ovata</name>
    <dbReference type="NCBI Taxonomy" id="205694"/>
    <lineage>
        <taxon>Eukaryota</taxon>
        <taxon>Viridiplantae</taxon>
        <taxon>Streptophyta</taxon>
        <taxon>Embryophyta</taxon>
        <taxon>Tracheophyta</taxon>
        <taxon>Spermatophyta</taxon>
        <taxon>Magnoliopsida</taxon>
        <taxon>eudicotyledons</taxon>
        <taxon>Gunneridae</taxon>
        <taxon>Pentapetalae</taxon>
        <taxon>asterids</taxon>
        <taxon>lamiids</taxon>
        <taxon>Lamiales</taxon>
        <taxon>Oleaceae</taxon>
        <taxon>Forsythieae</taxon>
        <taxon>Forsythia</taxon>
    </lineage>
</organism>
<keyword evidence="17" id="KW-0675">Receptor</keyword>
<evidence type="ECO:0000256" key="4">
    <source>
        <dbReference type="ARBA" id="ARBA00022475"/>
    </source>
</evidence>
<gene>
    <name evidence="23" type="ORF">Fot_07095</name>
</gene>